<keyword evidence="4" id="KW-0539">Nucleus</keyword>
<dbReference type="GO" id="GO:0042162">
    <property type="term" value="F:telomeric DNA binding"/>
    <property type="evidence" value="ECO:0007669"/>
    <property type="project" value="TreeGrafter"/>
</dbReference>
<dbReference type="EMBL" id="JARTCD010000009">
    <property type="protein sequence ID" value="KAJ8661169.1"/>
    <property type="molecule type" value="Genomic_DNA"/>
</dbReference>
<feature type="compositionally biased region" description="Acidic residues" evidence="5">
    <location>
        <begin position="776"/>
        <end position="793"/>
    </location>
</feature>
<dbReference type="InterPro" id="IPR045153">
    <property type="entry name" value="Est1/Ebs1-like"/>
</dbReference>
<dbReference type="Proteomes" id="UP001234581">
    <property type="component" value="Unassembled WGS sequence"/>
</dbReference>
<dbReference type="InterPro" id="IPR018834">
    <property type="entry name" value="DNA/RNA-bd_Est1-type"/>
</dbReference>
<evidence type="ECO:0000259" key="6">
    <source>
        <dbReference type="Pfam" id="PF10373"/>
    </source>
</evidence>
<reference evidence="9 10" key="1">
    <citation type="submission" date="2023-03" db="EMBL/GenBank/DDBJ databases">
        <title>Genome sequence of Lichtheimia ornata CBS 291.66.</title>
        <authorList>
            <person name="Mohabir J.T."/>
            <person name="Shea T.P."/>
            <person name="Kurbessoian T."/>
            <person name="Berby B."/>
            <person name="Fontaine J."/>
            <person name="Livny J."/>
            <person name="Gnirke A."/>
            <person name="Stajich J.E."/>
            <person name="Cuomo C.A."/>
        </authorList>
    </citation>
    <scope>NUCLEOTIDE SEQUENCE [LARGE SCALE GENOMIC DNA]</scope>
    <source>
        <strain evidence="9">CBS 291.66</strain>
    </source>
</reference>
<feature type="domain" description="PIN" evidence="8">
    <location>
        <begin position="661"/>
        <end position="752"/>
    </location>
</feature>
<dbReference type="Gene3D" id="3.40.50.1010">
    <property type="entry name" value="5'-nuclease"/>
    <property type="match status" value="1"/>
</dbReference>
<name>A0AAD7V8T8_9FUNG</name>
<sequence length="932" mass="106801">MQASPVSPPDVKPNTKQQQKRRRRRRQHRKKKKQEGLVPKKPTHLDLTDLTSEASALERQLGELQAQLKINHANMPGKEQGRRANAIAAEQITATEDEIDYVRKSLKSIYGRILTEDITYAASHHIEDKLWRYICYPNIEEVRSKLRKLNGGTDQATRDRLQKQLLKRIDSNYKFYRELNTKIKADHHVDLKTIGIDLFRQTGDDQIAIILQSNYICMGDIARYRASAVDKQSSGEQWKLAKECYQKAAEVYRFSGKPYSQMALVSISNGSVIDVVWYYCMSLAMKHPSTVGRDNLRAFYSKIRFSTQKEPDVKSGTKLISHFVESFLQLHRQVMFGGEELSSLNVPASLLDTVISNVITTATAEDESSDDIPKVITSTLHVLKNMLTRTTVILVITIWHLGERMKNKGNASQWPQLQSAQMRILEYGFKIFTDLLKAVESASNAKDKMTEEKYNRLSYMVDYALLSGLSIWCTFLANNMHVISQYCTSTDMRGARDNERRTLVKAIQAFSSCLIAHPMFPDPVMHVLPPTYPISEDLTLLGVVPFARFHGTVDYFKEVDYSEADEASVDARRNIRWGRVRELIRKIAESTAFDFVQYNKNEQKYTVLDENAKRQQQNRFMKALATQRLMEQVSSLEKNVNRMHMSAGLPPSGKPEVYTVVLDVTAFLDGLSKVKKWANQTLNPNNRTQGSILEVIVPLETIDALDFHKKGSSHMNMQARESIRYIDQHLAEEKPTNASYMRTQKLSEQLSDWSQAENYWIGEESRANIVDTLLSDDEDEEQSPNPPDDEEGASSDAESVASEELFKSRRRRGGDHDEDESSDEEEGSSDEEEDDSEDESSQDEDEEDAEEDQPIEFNQVPRAYIPIISCMLYYLKEHLVLVTNDENLAWWAEMFGDPETGRRLCVKTVDEWDQSVRNMSFGKAYTHSWKKR</sequence>
<evidence type="ECO:0000313" key="10">
    <source>
        <dbReference type="Proteomes" id="UP001234581"/>
    </source>
</evidence>
<feature type="domain" description="Telomerase activating protein Est1-like N-terminal" evidence="7">
    <location>
        <begin position="126"/>
        <end position="226"/>
    </location>
</feature>
<feature type="domain" description="DNA/RNA-binding" evidence="6">
    <location>
        <begin position="241"/>
        <end position="548"/>
    </location>
</feature>
<dbReference type="Pfam" id="PF10373">
    <property type="entry name" value="EST1_DNA_bind"/>
    <property type="match status" value="1"/>
</dbReference>
<dbReference type="PANTHER" id="PTHR15696">
    <property type="entry name" value="SMG-7 SUPPRESSOR WITH MORPHOLOGICAL EFFECT ON GENITALIA PROTEIN 7"/>
    <property type="match status" value="1"/>
</dbReference>
<feature type="region of interest" description="Disordered" evidence="5">
    <location>
        <begin position="776"/>
        <end position="857"/>
    </location>
</feature>
<feature type="compositionally biased region" description="Basic residues" evidence="5">
    <location>
        <begin position="18"/>
        <end position="33"/>
    </location>
</feature>
<dbReference type="GO" id="GO:0000184">
    <property type="term" value="P:nuclear-transcribed mRNA catabolic process, nonsense-mediated decay"/>
    <property type="evidence" value="ECO:0007669"/>
    <property type="project" value="TreeGrafter"/>
</dbReference>
<dbReference type="Pfam" id="PF13638">
    <property type="entry name" value="PIN_4"/>
    <property type="match status" value="1"/>
</dbReference>
<dbReference type="SUPFAM" id="SSF48452">
    <property type="entry name" value="TPR-like"/>
    <property type="match status" value="1"/>
</dbReference>
<gene>
    <name evidence="9" type="ORF">O0I10_002917</name>
</gene>
<evidence type="ECO:0000259" key="7">
    <source>
        <dbReference type="Pfam" id="PF10374"/>
    </source>
</evidence>
<evidence type="ECO:0000256" key="4">
    <source>
        <dbReference type="ARBA" id="ARBA00023242"/>
    </source>
</evidence>
<dbReference type="Gene3D" id="1.25.40.10">
    <property type="entry name" value="Tetratricopeptide repeat domain"/>
    <property type="match status" value="1"/>
</dbReference>
<dbReference type="AlphaFoldDB" id="A0AAD7V8T8"/>
<comment type="caution">
    <text evidence="9">The sequence shown here is derived from an EMBL/GenBank/DDBJ whole genome shotgun (WGS) entry which is preliminary data.</text>
</comment>
<evidence type="ECO:0000256" key="1">
    <source>
        <dbReference type="ARBA" id="ARBA00004123"/>
    </source>
</evidence>
<evidence type="ECO:0000259" key="8">
    <source>
        <dbReference type="Pfam" id="PF13638"/>
    </source>
</evidence>
<comment type="subcellular location">
    <subcellularLocation>
        <location evidence="2">Cytoplasm</location>
    </subcellularLocation>
    <subcellularLocation>
        <location evidence="1">Nucleus</location>
    </subcellularLocation>
</comment>
<feature type="compositionally biased region" description="Acidic residues" evidence="5">
    <location>
        <begin position="816"/>
        <end position="854"/>
    </location>
</feature>
<dbReference type="GO" id="GO:0070034">
    <property type="term" value="F:telomerase RNA binding"/>
    <property type="evidence" value="ECO:0007669"/>
    <property type="project" value="TreeGrafter"/>
</dbReference>
<evidence type="ECO:0000313" key="9">
    <source>
        <dbReference type="EMBL" id="KAJ8661169.1"/>
    </source>
</evidence>
<evidence type="ECO:0008006" key="11">
    <source>
        <dbReference type="Google" id="ProtNLM"/>
    </source>
</evidence>
<organism evidence="9 10">
    <name type="scientific">Lichtheimia ornata</name>
    <dbReference type="NCBI Taxonomy" id="688661"/>
    <lineage>
        <taxon>Eukaryota</taxon>
        <taxon>Fungi</taxon>
        <taxon>Fungi incertae sedis</taxon>
        <taxon>Mucoromycota</taxon>
        <taxon>Mucoromycotina</taxon>
        <taxon>Mucoromycetes</taxon>
        <taxon>Mucorales</taxon>
        <taxon>Lichtheimiaceae</taxon>
        <taxon>Lichtheimia</taxon>
    </lineage>
</organism>
<dbReference type="PANTHER" id="PTHR15696:SF0">
    <property type="entry name" value="TELOMERASE-BINDING PROTEIN EST1A"/>
    <property type="match status" value="1"/>
</dbReference>
<keyword evidence="3" id="KW-0963">Cytoplasm</keyword>
<feature type="compositionally biased region" description="Pro residues" evidence="5">
    <location>
        <begin position="1"/>
        <end position="11"/>
    </location>
</feature>
<protein>
    <recommendedName>
        <fullName evidence="11">PIN domain-containing protein</fullName>
    </recommendedName>
</protein>
<dbReference type="InterPro" id="IPR019458">
    <property type="entry name" value="Est1-like_N"/>
</dbReference>
<feature type="compositionally biased region" description="Low complexity" evidence="5">
    <location>
        <begin position="794"/>
        <end position="803"/>
    </location>
</feature>
<dbReference type="GO" id="GO:0005737">
    <property type="term" value="C:cytoplasm"/>
    <property type="evidence" value="ECO:0007669"/>
    <property type="project" value="UniProtKB-SubCell"/>
</dbReference>
<evidence type="ECO:0000256" key="2">
    <source>
        <dbReference type="ARBA" id="ARBA00004496"/>
    </source>
</evidence>
<dbReference type="InterPro" id="IPR011990">
    <property type="entry name" value="TPR-like_helical_dom_sf"/>
</dbReference>
<dbReference type="Pfam" id="PF10374">
    <property type="entry name" value="EST1"/>
    <property type="match status" value="1"/>
</dbReference>
<accession>A0AAD7V8T8</accession>
<feature type="region of interest" description="Disordered" evidence="5">
    <location>
        <begin position="1"/>
        <end position="43"/>
    </location>
</feature>
<evidence type="ECO:0000256" key="5">
    <source>
        <dbReference type="SAM" id="MobiDB-lite"/>
    </source>
</evidence>
<keyword evidence="10" id="KW-1185">Reference proteome</keyword>
<dbReference type="GeneID" id="83210330"/>
<proteinExistence type="predicted"/>
<dbReference type="GO" id="GO:0005697">
    <property type="term" value="C:telomerase holoenzyme complex"/>
    <property type="evidence" value="ECO:0007669"/>
    <property type="project" value="TreeGrafter"/>
</dbReference>
<dbReference type="InterPro" id="IPR002716">
    <property type="entry name" value="PIN_dom"/>
</dbReference>
<evidence type="ECO:0000256" key="3">
    <source>
        <dbReference type="ARBA" id="ARBA00022490"/>
    </source>
</evidence>
<dbReference type="RefSeq" id="XP_058346082.1">
    <property type="nucleotide sequence ID" value="XM_058482993.1"/>
</dbReference>